<evidence type="ECO:0008006" key="4">
    <source>
        <dbReference type="Google" id="ProtNLM"/>
    </source>
</evidence>
<protein>
    <recommendedName>
        <fullName evidence="4">SxtJ</fullName>
    </recommendedName>
</protein>
<evidence type="ECO:0000256" key="1">
    <source>
        <dbReference type="SAM" id="Phobius"/>
    </source>
</evidence>
<keyword evidence="1" id="KW-0472">Membrane</keyword>
<gene>
    <name evidence="2" type="ORF">NDI38_17265</name>
</gene>
<name>A0ABV0KLR0_9CYAN</name>
<dbReference type="PROSITE" id="PS51257">
    <property type="entry name" value="PROKAR_LIPOPROTEIN"/>
    <property type="match status" value="1"/>
</dbReference>
<dbReference type="Proteomes" id="UP001476950">
    <property type="component" value="Unassembled WGS sequence"/>
</dbReference>
<reference evidence="2 3" key="1">
    <citation type="submission" date="2022-04" db="EMBL/GenBank/DDBJ databases">
        <title>Positive selection, recombination, and allopatry shape intraspecific diversity of widespread and dominant cyanobacteria.</title>
        <authorList>
            <person name="Wei J."/>
            <person name="Shu W."/>
            <person name="Hu C."/>
        </authorList>
    </citation>
    <scope>NUCLEOTIDE SEQUENCE [LARGE SCALE GENOMIC DNA]</scope>
    <source>
        <strain evidence="2 3">AS-A4</strain>
    </source>
</reference>
<dbReference type="EMBL" id="JAMPLM010000015">
    <property type="protein sequence ID" value="MEP1060187.1"/>
    <property type="molecule type" value="Genomic_DNA"/>
</dbReference>
<accession>A0ABV0KLR0</accession>
<proteinExistence type="predicted"/>
<keyword evidence="1" id="KW-0812">Transmembrane</keyword>
<keyword evidence="3" id="KW-1185">Reference proteome</keyword>
<organism evidence="2 3">
    <name type="scientific">Stenomitos frigidus AS-A4</name>
    <dbReference type="NCBI Taxonomy" id="2933935"/>
    <lineage>
        <taxon>Bacteria</taxon>
        <taxon>Bacillati</taxon>
        <taxon>Cyanobacteriota</taxon>
        <taxon>Cyanophyceae</taxon>
        <taxon>Leptolyngbyales</taxon>
        <taxon>Leptolyngbyaceae</taxon>
        <taxon>Stenomitos</taxon>
    </lineage>
</organism>
<feature type="transmembrane region" description="Helical" evidence="1">
    <location>
        <begin position="33"/>
        <end position="58"/>
    </location>
</feature>
<evidence type="ECO:0000313" key="2">
    <source>
        <dbReference type="EMBL" id="MEP1060187.1"/>
    </source>
</evidence>
<keyword evidence="1" id="KW-1133">Transmembrane helix</keyword>
<evidence type="ECO:0000313" key="3">
    <source>
        <dbReference type="Proteomes" id="UP001476950"/>
    </source>
</evidence>
<sequence length="119" mass="13662">MQKTLKTWIITGLIGGSCSIALLWNAPQVINSNYWWVGFLMDGAAIVFPIAFGARVFTRLQRATKVAMLIRRETKVRVSSWECLDVPPMSRDECLERLEVFKSDRQLFESPLNVLKEEK</sequence>
<feature type="transmembrane region" description="Helical" evidence="1">
    <location>
        <begin position="7"/>
        <end position="27"/>
    </location>
</feature>
<dbReference type="RefSeq" id="WP_190449361.1">
    <property type="nucleotide sequence ID" value="NZ_JAMPLM010000015.1"/>
</dbReference>
<comment type="caution">
    <text evidence="2">The sequence shown here is derived from an EMBL/GenBank/DDBJ whole genome shotgun (WGS) entry which is preliminary data.</text>
</comment>